<proteinExistence type="predicted"/>
<dbReference type="EMBL" id="JAKCXM010000101">
    <property type="protein sequence ID" value="KAJ0402474.1"/>
    <property type="molecule type" value="Genomic_DNA"/>
</dbReference>
<keyword evidence="2" id="KW-1185">Reference proteome</keyword>
<accession>A0AAD5M550</accession>
<organism evidence="1 2">
    <name type="scientific">Pythium insidiosum</name>
    <name type="common">Pythiosis disease agent</name>
    <dbReference type="NCBI Taxonomy" id="114742"/>
    <lineage>
        <taxon>Eukaryota</taxon>
        <taxon>Sar</taxon>
        <taxon>Stramenopiles</taxon>
        <taxon>Oomycota</taxon>
        <taxon>Peronosporomycetes</taxon>
        <taxon>Pythiales</taxon>
        <taxon>Pythiaceae</taxon>
        <taxon>Pythium</taxon>
    </lineage>
</organism>
<comment type="caution">
    <text evidence="1">The sequence shown here is derived from an EMBL/GenBank/DDBJ whole genome shotgun (WGS) entry which is preliminary data.</text>
</comment>
<name>A0AAD5M550_PYTIN</name>
<gene>
    <name evidence="1" type="ORF">P43SY_003406</name>
</gene>
<dbReference type="Proteomes" id="UP001209570">
    <property type="component" value="Unassembled WGS sequence"/>
</dbReference>
<dbReference type="AlphaFoldDB" id="A0AAD5M550"/>
<reference evidence="1" key="1">
    <citation type="submission" date="2021-12" db="EMBL/GenBank/DDBJ databases">
        <title>Prjna785345.</title>
        <authorList>
            <person name="Rujirawat T."/>
            <person name="Krajaejun T."/>
        </authorList>
    </citation>
    <scope>NUCLEOTIDE SEQUENCE</scope>
    <source>
        <strain evidence="1">Pi057C3</strain>
    </source>
</reference>
<evidence type="ECO:0000313" key="1">
    <source>
        <dbReference type="EMBL" id="KAJ0402474.1"/>
    </source>
</evidence>
<protein>
    <submittedName>
        <fullName evidence="1">Uncharacterized protein</fullName>
    </submittedName>
</protein>
<evidence type="ECO:0000313" key="2">
    <source>
        <dbReference type="Proteomes" id="UP001209570"/>
    </source>
</evidence>
<sequence length="210" mass="23865">MGNAVATIRNDTRWDVTVRTYNAADTVQWIPYDSYEVNAGVTTRVYAAPATGLRAYVIATLDGHRITAMHWLDSGSTHRVSDLLPTLVVEATLRRYRSLVSAANAAECEDMVDDLMADAERSRRQWWSNLERLTVEQSSEASVQRRQATTRSTVDISEQLDRRHAALMALESAIVEEVEADMLYRAQDEQARAMEREEMARMQQRVLLRS</sequence>